<dbReference type="Proteomes" id="UP000278475">
    <property type="component" value="Unassembled WGS sequence"/>
</dbReference>
<comment type="caution">
    <text evidence="1">The sequence shown here is derived from an EMBL/GenBank/DDBJ whole genome shotgun (WGS) entry which is preliminary data.</text>
</comment>
<dbReference type="EMBL" id="QMQV01000152">
    <property type="protein sequence ID" value="RLE47083.1"/>
    <property type="molecule type" value="Genomic_DNA"/>
</dbReference>
<dbReference type="AlphaFoldDB" id="A0A497EKI9"/>
<proteinExistence type="predicted"/>
<evidence type="ECO:0000313" key="1">
    <source>
        <dbReference type="EMBL" id="RLE47083.1"/>
    </source>
</evidence>
<organism evidence="1 2">
    <name type="scientific">Thermoproteota archaeon</name>
    <dbReference type="NCBI Taxonomy" id="2056631"/>
    <lineage>
        <taxon>Archaea</taxon>
        <taxon>Thermoproteota</taxon>
    </lineage>
</organism>
<accession>A0A497EKI9</accession>
<protein>
    <submittedName>
        <fullName evidence="1">Uncharacterized protein</fullName>
    </submittedName>
</protein>
<sequence>MAMAAFGRITDYWDEMLAVGLGVVVVDMLSDRVAGWLSKWVPEKWLDVATEGVIGLGLFVVGEWLAPAAYKVYTRLAAFGALGLAVAHAIKALTGLGGSPSEAFTHTGGTQASPVRSGWPYEYQEEV</sequence>
<reference evidence="1 2" key="1">
    <citation type="submission" date="2018-06" db="EMBL/GenBank/DDBJ databases">
        <title>Extensive metabolic versatility and redundancy in microbially diverse, dynamic hydrothermal sediments.</title>
        <authorList>
            <person name="Dombrowski N."/>
            <person name="Teske A."/>
            <person name="Baker B.J."/>
        </authorList>
    </citation>
    <scope>NUCLEOTIDE SEQUENCE [LARGE SCALE GENOMIC DNA]</scope>
    <source>
        <strain evidence="1">B66_G16</strain>
    </source>
</reference>
<gene>
    <name evidence="1" type="ORF">DRJ31_09365</name>
</gene>
<evidence type="ECO:0000313" key="2">
    <source>
        <dbReference type="Proteomes" id="UP000278475"/>
    </source>
</evidence>
<name>A0A497EKI9_9CREN</name>